<protein>
    <submittedName>
        <fullName evidence="3">WD repeat protein-like protein</fullName>
    </submittedName>
</protein>
<dbReference type="GO" id="GO:0007035">
    <property type="term" value="P:vacuolar acidification"/>
    <property type="evidence" value="ECO:0007669"/>
    <property type="project" value="TreeGrafter"/>
</dbReference>
<organism evidence="3 4">
    <name type="scientific">Glonium stellatum</name>
    <dbReference type="NCBI Taxonomy" id="574774"/>
    <lineage>
        <taxon>Eukaryota</taxon>
        <taxon>Fungi</taxon>
        <taxon>Dikarya</taxon>
        <taxon>Ascomycota</taxon>
        <taxon>Pezizomycotina</taxon>
        <taxon>Dothideomycetes</taxon>
        <taxon>Pleosporomycetidae</taxon>
        <taxon>Gloniales</taxon>
        <taxon>Gloniaceae</taxon>
        <taxon>Glonium</taxon>
    </lineage>
</organism>
<dbReference type="InterPro" id="IPR015943">
    <property type="entry name" value="WD40/YVTN_repeat-like_dom_sf"/>
</dbReference>
<feature type="domain" description="RAVE complex protein Rav1 C-terminal" evidence="2">
    <location>
        <begin position="624"/>
        <end position="1259"/>
    </location>
</feature>
<dbReference type="GO" id="GO:0043291">
    <property type="term" value="C:RAVE complex"/>
    <property type="evidence" value="ECO:0007669"/>
    <property type="project" value="TreeGrafter"/>
</dbReference>
<keyword evidence="4" id="KW-1185">Reference proteome</keyword>
<name>A0A8E2EQB6_9PEZI</name>
<reference evidence="3 4" key="1">
    <citation type="journal article" date="2016" name="Nat. Commun.">
        <title>Ectomycorrhizal ecology is imprinted in the genome of the dominant symbiotic fungus Cenococcum geophilum.</title>
        <authorList>
            <consortium name="DOE Joint Genome Institute"/>
            <person name="Peter M."/>
            <person name="Kohler A."/>
            <person name="Ohm R.A."/>
            <person name="Kuo A."/>
            <person name="Krutzmann J."/>
            <person name="Morin E."/>
            <person name="Arend M."/>
            <person name="Barry K.W."/>
            <person name="Binder M."/>
            <person name="Choi C."/>
            <person name="Clum A."/>
            <person name="Copeland A."/>
            <person name="Grisel N."/>
            <person name="Haridas S."/>
            <person name="Kipfer T."/>
            <person name="LaButti K."/>
            <person name="Lindquist E."/>
            <person name="Lipzen A."/>
            <person name="Maire R."/>
            <person name="Meier B."/>
            <person name="Mihaltcheva S."/>
            <person name="Molinier V."/>
            <person name="Murat C."/>
            <person name="Poggeler S."/>
            <person name="Quandt C.A."/>
            <person name="Sperisen C."/>
            <person name="Tritt A."/>
            <person name="Tisserant E."/>
            <person name="Crous P.W."/>
            <person name="Henrissat B."/>
            <person name="Nehls U."/>
            <person name="Egli S."/>
            <person name="Spatafora J.W."/>
            <person name="Grigoriev I.V."/>
            <person name="Martin F.M."/>
        </authorList>
    </citation>
    <scope>NUCLEOTIDE SEQUENCE [LARGE SCALE GENOMIC DNA]</scope>
    <source>
        <strain evidence="3 4">CBS 207.34</strain>
    </source>
</reference>
<dbReference type="OrthoDB" id="342131at2759"/>
<sequence>MRGILPGRPQAKLQAVSTGLWEHNQIIVYISGNAFVILDRPNHVLQTTYIEEEEELEAAIFDEATGKIAVCSNANIYVYKPYGQDEEAVKWSLQGTLHLSNAEDKITTLSWGIDEELLVGSSYLTLFSTHNSAERIWTKRLANPAKFAQFSPDAAFIASTGTHDRLLKIWRRFASGSANEQFSYSYLPHPTAITGLHWRKRFHQEQTIEDVLYTICADNKVRVWIPGDSHGVEGLQLWAEIDLLESIQPRSIPLDHQSQKRYAFFIDSRDFTFATERAVQRASNDDKEQIALAHLIEVANRSPEICVVLDDRGSMSAWGMESIGSRIKKTSDIFNIAHVEGLHLHFAKNVIGAQDNVQFYAICGSKPDSVFTLLSHHFDGRLEWLESRVDYLFDPSPHAQRLQRKAVWTGHSHAIKKVNRTASGRALISRTINDESVVWVQRATELGMTLHRHSTVNITEHIHRTWILHDGDFVVFLHHESISLWDTRGPAAVEVARRKYQIQGKPLCLILVPETQPSHGCVHLATISSEMKGLAWELHLPPEKDYSTGRKFSSTTFGPPSYTNGAHVNGINEIALEEYGAFDLGSGEDLVFILPVDPAGTAPVISGFLDTFARDIAISYTKSGVLKSWTARANPRARRLDWLLTSTVETGIDNPSLASGTSIRKAALVSAEKDSLTIWNTRSAQLEHEERFEGHGFIQDLDWSSTPDNQSILAVGFPHRVVIYTQLRYDYLNAGPSWAQIREISIRDLTAHPIGDSVWLGSGNLVIGAGNQLFVQDENVELSGGLFPNLRLISRKKPQIDIFTAVSRLNGPLPVFHPQLLAQCVLFGKLLLVQRILINLYKKLKFFTEGDELDSFLGLTPDDFSEDPETLMTASRKEMHSSYADFSDDEEPDTVTEEVATSLNEILTRCQVPQLSSKEQFHLADIIECVGTVEKHRRSIDDNAGRFLLFFRQHVLGSSQHSADHPPLSWREITWAFHSSSQDILVDLVSRHFNGRMLWQHAKESGMFMWMTDITALRAQFEVVARNEYTKTDEKNPIDCSLFYMALKKKAVLVGLWRMATWSREQSATQRLLANNFQEARWKTAALKNAYALMGKRRFEYAAAFFLLADHLQDAVSVLSNQLNDIQLAITVARIYEGDDGPVLRQFLKEKILPQAARENNRWLATWAFWLLNKRDSAVRSLVTPLSTLLSPPESPNFESKLFLTDDPALVVLYKHLREKSLQTLRGAVMVSPRAEWEFVLHTANLYERMGCDLLALDLVRTWEFLKPPTPSVLHQQSHPGHHQLGEFDFDPRKLLRRRSSLVVADLPTREFVGNALANGGTVPEENGSEDDMDGPSKREVKEKKKPPPTQFQEPDANSLLDSFGF</sequence>
<dbReference type="PANTHER" id="PTHR13950">
    <property type="entry name" value="RABCONNECTIN-RELATED"/>
    <property type="match status" value="1"/>
</dbReference>
<dbReference type="EMBL" id="KV750877">
    <property type="protein sequence ID" value="OCL02826.1"/>
    <property type="molecule type" value="Genomic_DNA"/>
</dbReference>
<evidence type="ECO:0000256" key="1">
    <source>
        <dbReference type="SAM" id="MobiDB-lite"/>
    </source>
</evidence>
<feature type="region of interest" description="Disordered" evidence="1">
    <location>
        <begin position="1316"/>
        <end position="1366"/>
    </location>
</feature>
<dbReference type="PANTHER" id="PTHR13950:SF9">
    <property type="entry name" value="RABCONNECTIN-3A"/>
    <property type="match status" value="1"/>
</dbReference>
<evidence type="ECO:0000313" key="4">
    <source>
        <dbReference type="Proteomes" id="UP000250140"/>
    </source>
</evidence>
<evidence type="ECO:0000259" key="2">
    <source>
        <dbReference type="Pfam" id="PF12234"/>
    </source>
</evidence>
<proteinExistence type="predicted"/>
<gene>
    <name evidence="3" type="ORF">AOQ84DRAFT_348561</name>
</gene>
<accession>A0A8E2EQB6</accession>
<dbReference type="Gene3D" id="2.130.10.10">
    <property type="entry name" value="YVTN repeat-like/Quinoprotein amine dehydrogenase"/>
    <property type="match status" value="1"/>
</dbReference>
<dbReference type="Pfam" id="PF12234">
    <property type="entry name" value="Rav1p_C"/>
    <property type="match status" value="1"/>
</dbReference>
<dbReference type="InterPro" id="IPR036322">
    <property type="entry name" value="WD40_repeat_dom_sf"/>
</dbReference>
<dbReference type="InterPro" id="IPR022033">
    <property type="entry name" value="Rav1p_C"/>
</dbReference>
<dbReference type="InterPro" id="IPR052208">
    <property type="entry name" value="DmX-like/RAVE_component"/>
</dbReference>
<evidence type="ECO:0000313" key="3">
    <source>
        <dbReference type="EMBL" id="OCL02826.1"/>
    </source>
</evidence>
<dbReference type="SUPFAM" id="SSF50978">
    <property type="entry name" value="WD40 repeat-like"/>
    <property type="match status" value="1"/>
</dbReference>
<dbReference type="Proteomes" id="UP000250140">
    <property type="component" value="Unassembled WGS sequence"/>
</dbReference>